<evidence type="ECO:0000256" key="9">
    <source>
        <dbReference type="ARBA" id="ARBA00023136"/>
    </source>
</evidence>
<evidence type="ECO:0000313" key="17">
    <source>
        <dbReference type="EMBL" id="CAH1225111.1"/>
    </source>
</evidence>
<evidence type="ECO:0000256" key="11">
    <source>
        <dbReference type="ARBA" id="ARBA00023180"/>
    </source>
</evidence>
<evidence type="ECO:0000256" key="15">
    <source>
        <dbReference type="SAM" id="Phobius"/>
    </source>
</evidence>
<keyword evidence="6 14" id="KW-0769">Symport</keyword>
<dbReference type="PROSITE" id="PS50267">
    <property type="entry name" value="NA_NEUROTRAN_SYMP_3"/>
    <property type="match status" value="1"/>
</dbReference>
<dbReference type="InterPro" id="IPR037272">
    <property type="entry name" value="SNS_sf"/>
</dbReference>
<feature type="transmembrane region" description="Helical" evidence="15">
    <location>
        <begin position="680"/>
        <end position="708"/>
    </location>
</feature>
<evidence type="ECO:0000256" key="4">
    <source>
        <dbReference type="ARBA" id="ARBA00022448"/>
    </source>
</evidence>
<dbReference type="Pfam" id="PF13873">
    <property type="entry name" value="Myb_DNA-bind_5"/>
    <property type="match status" value="1"/>
</dbReference>
<dbReference type="PANTHER" id="PTHR11616">
    <property type="entry name" value="SODIUM/CHLORIDE DEPENDENT TRANSPORTER"/>
    <property type="match status" value="1"/>
</dbReference>
<feature type="transmembrane region" description="Helical" evidence="15">
    <location>
        <begin position="330"/>
        <end position="352"/>
    </location>
</feature>
<keyword evidence="18" id="KW-1185">Reference proteome</keyword>
<dbReference type="OrthoDB" id="6581954at2759"/>
<dbReference type="GO" id="GO:0006865">
    <property type="term" value="P:amino acid transport"/>
    <property type="evidence" value="ECO:0007669"/>
    <property type="project" value="TreeGrafter"/>
</dbReference>
<dbReference type="SUPFAM" id="SSF161070">
    <property type="entry name" value="SNF-like"/>
    <property type="match status" value="1"/>
</dbReference>
<keyword evidence="13" id="KW-0479">Metal-binding</keyword>
<evidence type="ECO:0000256" key="12">
    <source>
        <dbReference type="ARBA" id="ARBA00025466"/>
    </source>
</evidence>
<evidence type="ECO:0000256" key="13">
    <source>
        <dbReference type="PIRSR" id="PIRSR600175-1"/>
    </source>
</evidence>
<evidence type="ECO:0000256" key="1">
    <source>
        <dbReference type="ARBA" id="ARBA00004141"/>
    </source>
</evidence>
<keyword evidence="5 14" id="KW-0812">Transmembrane</keyword>
<feature type="transmembrane region" description="Helical" evidence="15">
    <location>
        <begin position="714"/>
        <end position="734"/>
    </location>
</feature>
<keyword evidence="13" id="KW-0915">Sodium</keyword>
<feature type="transmembrane region" description="Helical" evidence="15">
    <location>
        <begin position="540"/>
        <end position="557"/>
    </location>
</feature>
<dbReference type="PANTHER" id="PTHR11616:SF182">
    <property type="entry name" value="TRANSPORTER"/>
    <property type="match status" value="1"/>
</dbReference>
<keyword evidence="10" id="KW-0804">Transcription</keyword>
<feature type="binding site" evidence="13">
    <location>
        <position position="575"/>
    </location>
    <ligand>
        <name>Na(+)</name>
        <dbReference type="ChEBI" id="CHEBI:29101"/>
        <label>1</label>
    </ligand>
</feature>
<organism evidence="17 18">
    <name type="scientific">Diabrotica balteata</name>
    <name type="common">Banded cucumber beetle</name>
    <dbReference type="NCBI Taxonomy" id="107213"/>
    <lineage>
        <taxon>Eukaryota</taxon>
        <taxon>Metazoa</taxon>
        <taxon>Ecdysozoa</taxon>
        <taxon>Arthropoda</taxon>
        <taxon>Hexapoda</taxon>
        <taxon>Insecta</taxon>
        <taxon>Pterygota</taxon>
        <taxon>Neoptera</taxon>
        <taxon>Endopterygota</taxon>
        <taxon>Coleoptera</taxon>
        <taxon>Polyphaga</taxon>
        <taxon>Cucujiformia</taxon>
        <taxon>Chrysomeloidea</taxon>
        <taxon>Chrysomelidae</taxon>
        <taxon>Galerucinae</taxon>
        <taxon>Diabroticina</taxon>
        <taxon>Diabroticites</taxon>
        <taxon>Diabrotica</taxon>
    </lineage>
</organism>
<feature type="transmembrane region" description="Helical" evidence="15">
    <location>
        <begin position="301"/>
        <end position="318"/>
    </location>
</feature>
<protein>
    <recommendedName>
        <fullName evidence="14">Transporter</fullName>
    </recommendedName>
</protein>
<evidence type="ECO:0000256" key="10">
    <source>
        <dbReference type="ARBA" id="ARBA00023163"/>
    </source>
</evidence>
<dbReference type="GO" id="GO:0035725">
    <property type="term" value="P:sodium ion transmembrane transport"/>
    <property type="evidence" value="ECO:0007669"/>
    <property type="project" value="TreeGrafter"/>
</dbReference>
<comment type="caution">
    <text evidence="17">The sequence shown here is derived from an EMBL/GenBank/DDBJ whole genome shotgun (WGS) entry which is preliminary data.</text>
</comment>
<name>A0A9P0DXR7_DIABA</name>
<feature type="binding site" evidence="13">
    <location>
        <position position="316"/>
    </location>
    <ligand>
        <name>Na(+)</name>
        <dbReference type="ChEBI" id="CHEBI:29101"/>
        <label>1</label>
    </ligand>
</feature>
<dbReference type="Proteomes" id="UP001153709">
    <property type="component" value="Unassembled WGS sequence"/>
</dbReference>
<comment type="subcellular location">
    <subcellularLocation>
        <location evidence="1">Membrane</location>
        <topology evidence="1">Multi-pass membrane protein</topology>
    </subcellularLocation>
</comment>
<feature type="binding site" evidence="13">
    <location>
        <position position="309"/>
    </location>
    <ligand>
        <name>Na(+)</name>
        <dbReference type="ChEBI" id="CHEBI:29101"/>
        <label>1</label>
    </ligand>
</feature>
<evidence type="ECO:0000259" key="16">
    <source>
        <dbReference type="Pfam" id="PF13873"/>
    </source>
</evidence>
<dbReference type="EMBL" id="CAKJVB030000015">
    <property type="protein sequence ID" value="CAH1225111.1"/>
    <property type="molecule type" value="Genomic_DNA"/>
</dbReference>
<evidence type="ECO:0000313" key="18">
    <source>
        <dbReference type="Proteomes" id="UP001153709"/>
    </source>
</evidence>
<comment type="similarity">
    <text evidence="2 14">Belongs to the sodium:neurotransmitter symporter (SNF) (TC 2.A.22) family.</text>
</comment>
<feature type="transmembrane region" description="Helical" evidence="15">
    <location>
        <begin position="462"/>
        <end position="481"/>
    </location>
</feature>
<feature type="transmembrane region" description="Helical" evidence="15">
    <location>
        <begin position="569"/>
        <end position="592"/>
    </location>
</feature>
<feature type="transmembrane region" description="Helical" evidence="15">
    <location>
        <begin position="372"/>
        <end position="403"/>
    </location>
</feature>
<evidence type="ECO:0000256" key="8">
    <source>
        <dbReference type="ARBA" id="ARBA00023015"/>
    </source>
</evidence>
<feature type="domain" description="Myb/SANT-like DNA-binding" evidence="16">
    <location>
        <begin position="5"/>
        <end position="82"/>
    </location>
</feature>
<feature type="binding site" evidence="13">
    <location>
        <position position="311"/>
    </location>
    <ligand>
        <name>Na(+)</name>
        <dbReference type="ChEBI" id="CHEBI:29101"/>
        <label>1</label>
    </ligand>
</feature>
<evidence type="ECO:0000256" key="7">
    <source>
        <dbReference type="ARBA" id="ARBA00022989"/>
    </source>
</evidence>
<gene>
    <name evidence="17" type="ORF">DIABBA_LOCUS96</name>
</gene>
<feature type="transmembrane region" description="Helical" evidence="15">
    <location>
        <begin position="487"/>
        <end position="507"/>
    </location>
</feature>
<keyword evidence="9 15" id="KW-0472">Membrane</keyword>
<dbReference type="GO" id="GO:0005886">
    <property type="term" value="C:plasma membrane"/>
    <property type="evidence" value="ECO:0007669"/>
    <property type="project" value="InterPro"/>
</dbReference>
<dbReference type="AlphaFoldDB" id="A0A9P0DXR7"/>
<evidence type="ECO:0000256" key="2">
    <source>
        <dbReference type="ARBA" id="ARBA00006459"/>
    </source>
</evidence>
<sequence length="800" mass="90259">MDARRAPNFTVQEEKILVSLAKKYSHILENKMSNVDMNTKKVVAWKKIEEEYNSSVGSNFREVKVLRKKYENIKKRSKRKFADEKAHVMGTGGGSQMDSQINEIDIDIKEILGTRLEGLYSEFDDDAVVQQPEEVYEAGDETEESGVHYDLEDWSPSLTNNALVDDHTYYADQEPSTSYESKHILSDRSESKWTKCEPEKLKKNVSKPLVVADKKKYKTDTIATKISQWAAAKTEIEEFKKGLIKEKHMLELQILKDESDARIALMKEDQKSKIKINSTDGKGIFKPESGEDERESWDSKLTFLLATIGYAVGLGNVWRFPYLAQKNGGGAFLIPYFVMLAIEGIPIFYLELAIGQRLRKGAIGVWNQVSPFLSGIGISSAVVSFNVALYYNTIIAWCLFYFVQSFQSQLPWAECPNVYFPNGSYTIEPECEVSSPTQYFWYRTTLMISEDVNTPESFNWKIALALLVAWILVYLCMIKGIASSGKVVYVTATFPYLVLIIFFFRGITLKGAGDGIRHLFTPTWHTILDPVVWLEAGTQIFFSLGLAFGGLIAFSSYNPVNNNCYRDAIMVSLTNCFTSMFAGIVVFSIIGFKATMTYERCLDHRNLTLTEFFGGLYNDTNLPEAGTLINFTVGGEIISKIMPELPFCDLEQELDKFGTLEGVVTSVVDMKLFPNLPKEILTGSLCTLCCLISMAFAHGAGSYVFVLFDNFCGNYPLLIIAFFECIGVAYVYGLRRLFGYVLIYDNEKAWFPANELKDFHGIMPHEVTTAETLLFCIRADGSEGLCCPTMHSYDDDDEET</sequence>
<dbReference type="NCBIfam" id="NF037979">
    <property type="entry name" value="Na_transp"/>
    <property type="match status" value="1"/>
</dbReference>
<dbReference type="GO" id="GO:0046872">
    <property type="term" value="F:metal ion binding"/>
    <property type="evidence" value="ECO:0007669"/>
    <property type="project" value="UniProtKB-KW"/>
</dbReference>
<keyword evidence="11" id="KW-0325">Glycoprotein</keyword>
<evidence type="ECO:0000256" key="5">
    <source>
        <dbReference type="ARBA" id="ARBA00022692"/>
    </source>
</evidence>
<feature type="binding site" evidence="13">
    <location>
        <position position="543"/>
    </location>
    <ligand>
        <name>Na(+)</name>
        <dbReference type="ChEBI" id="CHEBI:29101"/>
        <label>1</label>
    </ligand>
</feature>
<proteinExistence type="inferred from homology"/>
<dbReference type="InterPro" id="IPR028002">
    <property type="entry name" value="Myb_DNA-bind_5"/>
</dbReference>
<evidence type="ECO:0000256" key="3">
    <source>
        <dbReference type="ARBA" id="ARBA00011764"/>
    </source>
</evidence>
<keyword evidence="4 14" id="KW-0813">Transport</keyword>
<dbReference type="PROSITE" id="PS00610">
    <property type="entry name" value="NA_NEUROTRAN_SYMP_1"/>
    <property type="match status" value="1"/>
</dbReference>
<dbReference type="PRINTS" id="PR00176">
    <property type="entry name" value="NANEUSMPORT"/>
</dbReference>
<keyword evidence="8" id="KW-0805">Transcription regulation</keyword>
<dbReference type="InterPro" id="IPR000175">
    <property type="entry name" value="Na/ntran_symport"/>
</dbReference>
<dbReference type="PRINTS" id="PR01206">
    <property type="entry name" value="ORPHTRNSPORT"/>
</dbReference>
<evidence type="ECO:0000256" key="6">
    <source>
        <dbReference type="ARBA" id="ARBA00022847"/>
    </source>
</evidence>
<reference evidence="17" key="1">
    <citation type="submission" date="2022-01" db="EMBL/GenBank/DDBJ databases">
        <authorList>
            <person name="King R."/>
        </authorList>
    </citation>
    <scope>NUCLEOTIDE SEQUENCE</scope>
</reference>
<comment type="subunit">
    <text evidence="3">Self-associates forming complexes of several hundred monomers.</text>
</comment>
<feature type="binding site" evidence="13">
    <location>
        <position position="312"/>
    </location>
    <ligand>
        <name>Na(+)</name>
        <dbReference type="ChEBI" id="CHEBI:29101"/>
        <label>1</label>
    </ligand>
</feature>
<accession>A0A9P0DXR7</accession>
<evidence type="ECO:0000256" key="14">
    <source>
        <dbReference type="RuleBase" id="RU003732"/>
    </source>
</evidence>
<dbReference type="Pfam" id="PF00209">
    <property type="entry name" value="SNF"/>
    <property type="match status" value="1"/>
</dbReference>
<comment type="function">
    <text evidence="12">Involved in transvection phenomena (= synapsis-dependent gene expression), where the synaptic pairing of chromosomes carrying genes with which zeste interacts influences the expression of these genes. Zeste binds to DNA and stimulates transcription from a nearby promoter.</text>
</comment>
<keyword evidence="7 15" id="KW-1133">Transmembrane helix</keyword>
<dbReference type="InterPro" id="IPR002438">
    <property type="entry name" value="Neutral_aa_SLC6"/>
</dbReference>
<dbReference type="GO" id="GO:0015293">
    <property type="term" value="F:symporter activity"/>
    <property type="evidence" value="ECO:0007669"/>
    <property type="project" value="UniProtKB-KW"/>
</dbReference>